<accession>A0A660CBM6</accession>
<sequence length="203" mass="22958">MSKPITRTACRWGLYGTLAGWFALTVAQQADRPLALGTRIDPTAMAIPNWRFFAPTPARHDFNVLYRDKLDDGTLTPWREQEVVINRTLLQMVWHPGRRMEKALFDVASELLKATEQVPEPERIQLTVPYLALLNFATNQVVHHPRAVQVQFLIAQSAGHDRTVEPRMLFLSDFHAVDGGGHGRIRTPAATTHQEDEESCPAR</sequence>
<reference evidence="2 3" key="1">
    <citation type="submission" date="2019-07" db="EMBL/GenBank/DDBJ databases">
        <title>R&amp;d 2014.</title>
        <authorList>
            <person name="Klenk H.-P."/>
        </authorList>
    </citation>
    <scope>NUCLEOTIDE SEQUENCE [LARGE SCALE GENOMIC DNA]</scope>
    <source>
        <strain evidence="2 3">DSM 43194</strain>
    </source>
</reference>
<name>A0A660CBM6_9PSEU</name>
<dbReference type="RefSeq" id="WP_246134778.1">
    <property type="nucleotide sequence ID" value="NZ_JOIJ01000005.1"/>
</dbReference>
<proteinExistence type="predicted"/>
<feature type="region of interest" description="Disordered" evidence="1">
    <location>
        <begin position="182"/>
        <end position="203"/>
    </location>
</feature>
<organism evidence="2 3">
    <name type="scientific">Prauserella rugosa</name>
    <dbReference type="NCBI Taxonomy" id="43354"/>
    <lineage>
        <taxon>Bacteria</taxon>
        <taxon>Bacillati</taxon>
        <taxon>Actinomycetota</taxon>
        <taxon>Actinomycetes</taxon>
        <taxon>Pseudonocardiales</taxon>
        <taxon>Pseudonocardiaceae</taxon>
        <taxon>Prauserella</taxon>
    </lineage>
</organism>
<keyword evidence="3" id="KW-1185">Reference proteome</keyword>
<dbReference type="AlphaFoldDB" id="A0A660CBM6"/>
<gene>
    <name evidence="2" type="ORF">JD82_02563</name>
</gene>
<evidence type="ECO:0000256" key="1">
    <source>
        <dbReference type="SAM" id="MobiDB-lite"/>
    </source>
</evidence>
<dbReference type="EMBL" id="VLJV01000001">
    <property type="protein sequence ID" value="TWH20716.1"/>
    <property type="molecule type" value="Genomic_DNA"/>
</dbReference>
<protein>
    <submittedName>
        <fullName evidence="2">Uncharacterized protein</fullName>
    </submittedName>
</protein>
<dbReference type="Proteomes" id="UP000317303">
    <property type="component" value="Unassembled WGS sequence"/>
</dbReference>
<evidence type="ECO:0000313" key="3">
    <source>
        <dbReference type="Proteomes" id="UP000317303"/>
    </source>
</evidence>
<evidence type="ECO:0000313" key="2">
    <source>
        <dbReference type="EMBL" id="TWH20716.1"/>
    </source>
</evidence>
<comment type="caution">
    <text evidence="2">The sequence shown here is derived from an EMBL/GenBank/DDBJ whole genome shotgun (WGS) entry which is preliminary data.</text>
</comment>